<name>A0A5B9D7N5_9ARCH</name>
<feature type="transmembrane region" description="Helical" evidence="2">
    <location>
        <begin position="498"/>
        <end position="520"/>
    </location>
</feature>
<feature type="compositionally biased region" description="Basic residues" evidence="1">
    <location>
        <begin position="566"/>
        <end position="577"/>
    </location>
</feature>
<organism evidence="3 4">
    <name type="scientific">Promethearchaeum syntrophicum</name>
    <dbReference type="NCBI Taxonomy" id="2594042"/>
    <lineage>
        <taxon>Archaea</taxon>
        <taxon>Promethearchaeati</taxon>
        <taxon>Promethearchaeota</taxon>
        <taxon>Promethearchaeia</taxon>
        <taxon>Promethearchaeales</taxon>
        <taxon>Promethearchaeaceae</taxon>
        <taxon>Promethearchaeum</taxon>
    </lineage>
</organism>
<evidence type="ECO:0000256" key="1">
    <source>
        <dbReference type="SAM" id="MobiDB-lite"/>
    </source>
</evidence>
<gene>
    <name evidence="3" type="ORF">DSAG12_00854</name>
</gene>
<reference evidence="3 4" key="2">
    <citation type="journal article" date="2024" name="Int. J. Syst. Evol. Microbiol.">
        <title>Promethearchaeum syntrophicum gen. nov., sp. nov., an anaerobic, obligately syntrophic archaeon, the first isolate of the lineage 'Asgard' archaea, and proposal of the new archaeal phylum Promethearchaeota phyl. nov. and kingdom Promethearchaeati regn. nov.</title>
        <authorList>
            <person name="Imachi H."/>
            <person name="Nobu M.K."/>
            <person name="Kato S."/>
            <person name="Takaki Y."/>
            <person name="Miyazaki M."/>
            <person name="Miyata M."/>
            <person name="Ogawara M."/>
            <person name="Saito Y."/>
            <person name="Sakai S."/>
            <person name="Tahara Y.O."/>
            <person name="Takano Y."/>
            <person name="Tasumi E."/>
            <person name="Uematsu K."/>
            <person name="Yoshimura T."/>
            <person name="Itoh T."/>
            <person name="Ohkuma M."/>
            <person name="Takai K."/>
        </authorList>
    </citation>
    <scope>NUCLEOTIDE SEQUENCE [LARGE SCALE GENOMIC DNA]</scope>
    <source>
        <strain evidence="3 4">MK-D1</strain>
    </source>
</reference>
<feature type="transmembrane region" description="Helical" evidence="2">
    <location>
        <begin position="9"/>
        <end position="27"/>
    </location>
</feature>
<feature type="compositionally biased region" description="Basic and acidic residues" evidence="1">
    <location>
        <begin position="528"/>
        <end position="548"/>
    </location>
</feature>
<keyword evidence="2" id="KW-0812">Transmembrane</keyword>
<proteinExistence type="predicted"/>
<sequence>MKKIRKNEIIGLTIFAIFIIGFSQINFEFADIQKENNTNEMIPKSSDSIDSTRVFIDKMTVNRGIETLNITYNNTDDFYPSSTHEFKANITFSDNSQLNLTLEDPDVDEYWSVLFTPSIYNVTGNTKITILAVLTANGEIQNTPALFDLEFSIKNNLPKIGILMNSTEIYRNETIKIDYLPSDIENKTFDLQWEVKLFDPFDELNDTLVNQGEKIFSSEIPILNSYPIGEWRIEATCWDTEIENNTSTVNRTFIVKNNEPVIENILYQIENGDPIQAEDVDVLNIFRGLDKNLTIYVNASDVESNEMKLTVSVLDPITGANILPTSYANISVAVNQTTNFTTIVNIPITANVGLTQLKMVIFDNEIIQEEYIQDIFIQNNAPILNNFTINGEFGNQTTIKEGDWLSFKFGAEDDEDSIEYVLISILYRDDFGVIKHLNYSTSYEGSNTEILIRGIDLKLKTDIYTVYAYVFDSDGDFATTAPQTFAIEPTPRVNASSWLLFVIGIIIGLTFTYVGVYSYYRKKFEDFSSTTPKEKPKEKLKGSKKMDEDSVDFEESNEKSSTKSDKKSKKKKLIRKL</sequence>
<evidence type="ECO:0000313" key="3">
    <source>
        <dbReference type="EMBL" id="QEE15031.1"/>
    </source>
</evidence>
<dbReference type="KEGG" id="psyt:DSAG12_00854"/>
<dbReference type="Proteomes" id="UP000321408">
    <property type="component" value="Chromosome"/>
</dbReference>
<feature type="region of interest" description="Disordered" evidence="1">
    <location>
        <begin position="528"/>
        <end position="577"/>
    </location>
</feature>
<keyword evidence="2" id="KW-1133">Transmembrane helix</keyword>
<dbReference type="GeneID" id="41328852"/>
<dbReference type="AlphaFoldDB" id="A0A5B9D7N5"/>
<feature type="compositionally biased region" description="Basic and acidic residues" evidence="1">
    <location>
        <begin position="556"/>
        <end position="565"/>
    </location>
</feature>
<protein>
    <submittedName>
        <fullName evidence="3">Uncharacterized protein</fullName>
    </submittedName>
</protein>
<evidence type="ECO:0000313" key="4">
    <source>
        <dbReference type="Proteomes" id="UP000321408"/>
    </source>
</evidence>
<evidence type="ECO:0000256" key="2">
    <source>
        <dbReference type="SAM" id="Phobius"/>
    </source>
</evidence>
<accession>A0A5B9D7N5</accession>
<keyword evidence="4" id="KW-1185">Reference proteome</keyword>
<dbReference type="RefSeq" id="WP_147661957.1">
    <property type="nucleotide sequence ID" value="NZ_CP042905.2"/>
</dbReference>
<reference evidence="3 4" key="1">
    <citation type="journal article" date="2020" name="Nature">
        <title>Isolation of an archaeon at the prokaryote-eukaryote interface.</title>
        <authorList>
            <person name="Imachi H."/>
            <person name="Nobu M.K."/>
            <person name="Nakahara N."/>
            <person name="Morono Y."/>
            <person name="Ogawara M."/>
            <person name="Takaki Y."/>
            <person name="Takano Y."/>
            <person name="Uematsu K."/>
            <person name="Ikuta T."/>
            <person name="Ito M."/>
            <person name="Matsui Y."/>
            <person name="Miyazaki M."/>
            <person name="Murata K."/>
            <person name="Saito Y."/>
            <person name="Sakai S."/>
            <person name="Song C."/>
            <person name="Tasumi E."/>
            <person name="Yamanaka Y."/>
            <person name="Yamaguchi T."/>
            <person name="Kamagata Y."/>
            <person name="Tamaki H."/>
            <person name="Takai K."/>
        </authorList>
    </citation>
    <scope>NUCLEOTIDE SEQUENCE [LARGE SCALE GENOMIC DNA]</scope>
    <source>
        <strain evidence="3 4">MK-D1</strain>
    </source>
</reference>
<keyword evidence="2" id="KW-0472">Membrane</keyword>
<dbReference type="EMBL" id="CP042905">
    <property type="protein sequence ID" value="QEE15031.1"/>
    <property type="molecule type" value="Genomic_DNA"/>
</dbReference>